<name>A0A6N4R3V8_BLAVI</name>
<protein>
    <recommendedName>
        <fullName evidence="4">DUF4124 domain-containing protein</fullName>
    </recommendedName>
</protein>
<evidence type="ECO:0000256" key="1">
    <source>
        <dbReference type="SAM" id="SignalP"/>
    </source>
</evidence>
<evidence type="ECO:0008006" key="4">
    <source>
        <dbReference type="Google" id="ProtNLM"/>
    </source>
</evidence>
<dbReference type="AlphaFoldDB" id="A0A6N4R3V8"/>
<accession>A0A6N4R3V8</accession>
<evidence type="ECO:0000313" key="3">
    <source>
        <dbReference type="Proteomes" id="UP000320948"/>
    </source>
</evidence>
<proteinExistence type="predicted"/>
<gene>
    <name evidence="2" type="ORF">DI628_02935</name>
</gene>
<dbReference type="Proteomes" id="UP000320948">
    <property type="component" value="Unassembled WGS sequence"/>
</dbReference>
<organism evidence="2 3">
    <name type="scientific">Blastochloris viridis</name>
    <name type="common">Rhodopseudomonas viridis</name>
    <dbReference type="NCBI Taxonomy" id="1079"/>
    <lineage>
        <taxon>Bacteria</taxon>
        <taxon>Pseudomonadati</taxon>
        <taxon>Pseudomonadota</taxon>
        <taxon>Alphaproteobacteria</taxon>
        <taxon>Hyphomicrobiales</taxon>
        <taxon>Blastochloridaceae</taxon>
        <taxon>Blastochloris</taxon>
    </lineage>
</organism>
<feature type="signal peptide" evidence="1">
    <location>
        <begin position="1"/>
        <end position="25"/>
    </location>
</feature>
<keyword evidence="1" id="KW-0732">Signal</keyword>
<dbReference type="EMBL" id="VAFM01000001">
    <property type="protein sequence ID" value="TKW61596.1"/>
    <property type="molecule type" value="Genomic_DNA"/>
</dbReference>
<comment type="caution">
    <text evidence="2">The sequence shown here is derived from an EMBL/GenBank/DDBJ whole genome shotgun (WGS) entry which is preliminary data.</text>
</comment>
<evidence type="ECO:0000313" key="2">
    <source>
        <dbReference type="EMBL" id="TKW61596.1"/>
    </source>
</evidence>
<feature type="chain" id="PRO_5026829496" description="DUF4124 domain-containing protein" evidence="1">
    <location>
        <begin position="26"/>
        <end position="298"/>
    </location>
</feature>
<reference evidence="2 3" key="1">
    <citation type="journal article" date="2017" name="Nat. Commun.">
        <title>In situ click chemistry generation of cyclooxygenase-2 inhibitors.</title>
        <authorList>
            <person name="Bhardwaj A."/>
            <person name="Kaur J."/>
            <person name="Wuest M."/>
            <person name="Wuest F."/>
        </authorList>
    </citation>
    <scope>NUCLEOTIDE SEQUENCE [LARGE SCALE GENOMIC DNA]</scope>
    <source>
        <strain evidence="2">S2_018_000_R2_106</strain>
    </source>
</reference>
<sequence>MLNTLKLLFAGMLLSPFLHVSQASACLDGSCGPQKSFRCSDGSLLTNQPTRMTRRDFLAKCGDTESVVKQPRSKNILQHTQPRKASTALRKDIAKPMPTLTYIPIPMARPAELDADVEALVPSPVITVTRSELADVSVTRVKVTILPVLEKPLWPEGFGPDAACGAGYYPSGELITVLIQGCAPYATVTWQAGIPEQNDFLRFNYAAVQISTMPEGCLALIPAVKMPETAEVGYKNRRVHPHFMLTPGYGYLQMDGTVSTSLGYAAGYETIAGNCKSMGFTPYSAPELLALLEGKRPQ</sequence>